<dbReference type="AlphaFoldDB" id="A0A0E9SKA2"/>
<evidence type="ECO:0000313" key="1">
    <source>
        <dbReference type="EMBL" id="JAH41115.1"/>
    </source>
</evidence>
<dbReference type="EMBL" id="GBXM01067462">
    <property type="protein sequence ID" value="JAH41115.1"/>
    <property type="molecule type" value="Transcribed_RNA"/>
</dbReference>
<reference evidence="1" key="1">
    <citation type="submission" date="2014-11" db="EMBL/GenBank/DDBJ databases">
        <authorList>
            <person name="Amaro Gonzalez C."/>
        </authorList>
    </citation>
    <scope>NUCLEOTIDE SEQUENCE</scope>
</reference>
<name>A0A0E9SKA2_ANGAN</name>
<accession>A0A0E9SKA2</accession>
<reference evidence="1" key="2">
    <citation type="journal article" date="2015" name="Fish Shellfish Immunol.">
        <title>Early steps in the European eel (Anguilla anguilla)-Vibrio vulnificus interaction in the gills: Role of the RtxA13 toxin.</title>
        <authorList>
            <person name="Callol A."/>
            <person name="Pajuelo D."/>
            <person name="Ebbesson L."/>
            <person name="Teles M."/>
            <person name="MacKenzie S."/>
            <person name="Amaro C."/>
        </authorList>
    </citation>
    <scope>NUCLEOTIDE SEQUENCE</scope>
</reference>
<protein>
    <submittedName>
        <fullName evidence="1">Uncharacterized protein</fullName>
    </submittedName>
</protein>
<proteinExistence type="predicted"/>
<sequence>MTVVLLVDILFHFSGRRPEELAVPHRL</sequence>
<organism evidence="1">
    <name type="scientific">Anguilla anguilla</name>
    <name type="common">European freshwater eel</name>
    <name type="synonym">Muraena anguilla</name>
    <dbReference type="NCBI Taxonomy" id="7936"/>
    <lineage>
        <taxon>Eukaryota</taxon>
        <taxon>Metazoa</taxon>
        <taxon>Chordata</taxon>
        <taxon>Craniata</taxon>
        <taxon>Vertebrata</taxon>
        <taxon>Euteleostomi</taxon>
        <taxon>Actinopterygii</taxon>
        <taxon>Neopterygii</taxon>
        <taxon>Teleostei</taxon>
        <taxon>Anguilliformes</taxon>
        <taxon>Anguillidae</taxon>
        <taxon>Anguilla</taxon>
    </lineage>
</organism>